<evidence type="ECO:0000256" key="4">
    <source>
        <dbReference type="ARBA" id="ARBA00016014"/>
    </source>
</evidence>
<evidence type="ECO:0000256" key="2">
    <source>
        <dbReference type="ARBA" id="ARBA00010699"/>
    </source>
</evidence>
<dbReference type="Proteomes" id="UP000295122">
    <property type="component" value="Unassembled WGS sequence"/>
</dbReference>
<feature type="region of interest" description="Disordered" evidence="9">
    <location>
        <begin position="40"/>
        <end position="66"/>
    </location>
</feature>
<dbReference type="Gene3D" id="3.10.25.10">
    <property type="entry name" value="Formyl transferase, C-terminal domain"/>
    <property type="match status" value="1"/>
</dbReference>
<dbReference type="PANTHER" id="PTHR11138:SF5">
    <property type="entry name" value="METHIONYL-TRNA FORMYLTRANSFERASE, MITOCHONDRIAL"/>
    <property type="match status" value="1"/>
</dbReference>
<dbReference type="EMBL" id="SNZR01000015">
    <property type="protein sequence ID" value="TDR88128.1"/>
    <property type="molecule type" value="Genomic_DNA"/>
</dbReference>
<keyword evidence="13" id="KW-1185">Reference proteome</keyword>
<organism evidence="12 13">
    <name type="scientific">Enterovirga rhinocerotis</name>
    <dbReference type="NCBI Taxonomy" id="1339210"/>
    <lineage>
        <taxon>Bacteria</taxon>
        <taxon>Pseudomonadati</taxon>
        <taxon>Pseudomonadota</taxon>
        <taxon>Alphaproteobacteria</taxon>
        <taxon>Hyphomicrobiales</taxon>
        <taxon>Methylobacteriaceae</taxon>
        <taxon>Enterovirga</taxon>
    </lineage>
</organism>
<dbReference type="CDD" id="cd08704">
    <property type="entry name" value="Met_tRNA_FMT_C"/>
    <property type="match status" value="1"/>
</dbReference>
<dbReference type="GO" id="GO:0005829">
    <property type="term" value="C:cytosol"/>
    <property type="evidence" value="ECO:0007669"/>
    <property type="project" value="TreeGrafter"/>
</dbReference>
<dbReference type="GO" id="GO:0004479">
    <property type="term" value="F:methionyl-tRNA formyltransferase activity"/>
    <property type="evidence" value="ECO:0007669"/>
    <property type="project" value="UniProtKB-UniRule"/>
</dbReference>
<keyword evidence="6 8" id="KW-0648">Protein biosynthesis</keyword>
<dbReference type="InterPro" id="IPR011034">
    <property type="entry name" value="Formyl_transferase-like_C_sf"/>
</dbReference>
<proteinExistence type="inferred from homology"/>
<evidence type="ECO:0000313" key="13">
    <source>
        <dbReference type="Proteomes" id="UP000295122"/>
    </source>
</evidence>
<protein>
    <recommendedName>
        <fullName evidence="4 8">Methionyl-tRNA formyltransferase</fullName>
        <ecNumber evidence="3 8">2.1.2.9</ecNumber>
    </recommendedName>
</protein>
<feature type="binding site" evidence="8">
    <location>
        <begin position="111"/>
        <end position="114"/>
    </location>
    <ligand>
        <name>(6S)-5,6,7,8-tetrahydrofolate</name>
        <dbReference type="ChEBI" id="CHEBI:57453"/>
    </ligand>
</feature>
<dbReference type="SUPFAM" id="SSF53328">
    <property type="entry name" value="Formyltransferase"/>
    <property type="match status" value="1"/>
</dbReference>
<reference evidence="12 13" key="1">
    <citation type="submission" date="2019-03" db="EMBL/GenBank/DDBJ databases">
        <title>Genomic Encyclopedia of Type Strains, Phase IV (KMG-IV): sequencing the most valuable type-strain genomes for metagenomic binning, comparative biology and taxonomic classification.</title>
        <authorList>
            <person name="Goeker M."/>
        </authorList>
    </citation>
    <scope>NUCLEOTIDE SEQUENCE [LARGE SCALE GENOMIC DNA]</scope>
    <source>
        <strain evidence="12 13">DSM 25903</strain>
    </source>
</reference>
<dbReference type="SUPFAM" id="SSF50486">
    <property type="entry name" value="FMT C-terminal domain-like"/>
    <property type="match status" value="1"/>
</dbReference>
<comment type="similarity">
    <text evidence="2 8">Belongs to the Fmt family.</text>
</comment>
<dbReference type="OrthoDB" id="9802815at2"/>
<evidence type="ECO:0000259" key="11">
    <source>
        <dbReference type="Pfam" id="PF02911"/>
    </source>
</evidence>
<dbReference type="Pfam" id="PF00551">
    <property type="entry name" value="Formyl_trans_N"/>
    <property type="match status" value="1"/>
</dbReference>
<evidence type="ECO:0000259" key="10">
    <source>
        <dbReference type="Pfam" id="PF00551"/>
    </source>
</evidence>
<dbReference type="Pfam" id="PF02911">
    <property type="entry name" value="Formyl_trans_C"/>
    <property type="match status" value="1"/>
</dbReference>
<evidence type="ECO:0000256" key="3">
    <source>
        <dbReference type="ARBA" id="ARBA00012261"/>
    </source>
</evidence>
<evidence type="ECO:0000256" key="1">
    <source>
        <dbReference type="ARBA" id="ARBA00002606"/>
    </source>
</evidence>
<dbReference type="PANTHER" id="PTHR11138">
    <property type="entry name" value="METHIONYL-TRNA FORMYLTRANSFERASE"/>
    <property type="match status" value="1"/>
</dbReference>
<gene>
    <name evidence="8" type="primary">fmt</name>
    <name evidence="12" type="ORF">EV668_3997</name>
</gene>
<dbReference type="AlphaFoldDB" id="A0A4R7BR57"/>
<dbReference type="InterPro" id="IPR036477">
    <property type="entry name" value="Formyl_transf_N_sf"/>
</dbReference>
<dbReference type="InterPro" id="IPR037022">
    <property type="entry name" value="Formyl_trans_C_sf"/>
</dbReference>
<keyword evidence="5 8" id="KW-0808">Transferase</keyword>
<dbReference type="InterPro" id="IPR002376">
    <property type="entry name" value="Formyl_transf_N"/>
</dbReference>
<comment type="caution">
    <text evidence="12">The sequence shown here is derived from an EMBL/GenBank/DDBJ whole genome shotgun (WGS) entry which is preliminary data.</text>
</comment>
<comment type="function">
    <text evidence="1 8">Attaches a formyl group to the free amino group of methionyl-tRNA(fMet). The formyl group appears to play a dual role in the initiator identity of N-formylmethionyl-tRNA by promoting its recognition by IF2 and preventing the misappropriation of this tRNA by the elongation apparatus.</text>
</comment>
<dbReference type="InterPro" id="IPR041711">
    <property type="entry name" value="Met-tRNA-FMT_N"/>
</dbReference>
<evidence type="ECO:0000256" key="5">
    <source>
        <dbReference type="ARBA" id="ARBA00022679"/>
    </source>
</evidence>
<dbReference type="HAMAP" id="MF_00182">
    <property type="entry name" value="Formyl_trans"/>
    <property type="match status" value="1"/>
</dbReference>
<dbReference type="RefSeq" id="WP_133773364.1">
    <property type="nucleotide sequence ID" value="NZ_SNZR01000015.1"/>
</dbReference>
<name>A0A4R7BR57_9HYPH</name>
<dbReference type="Gene3D" id="3.40.50.170">
    <property type="entry name" value="Formyl transferase, N-terminal domain"/>
    <property type="match status" value="1"/>
</dbReference>
<evidence type="ECO:0000256" key="9">
    <source>
        <dbReference type="SAM" id="MobiDB-lite"/>
    </source>
</evidence>
<dbReference type="InterPro" id="IPR044135">
    <property type="entry name" value="Met-tRNA-FMT_C"/>
</dbReference>
<dbReference type="NCBIfam" id="TIGR00460">
    <property type="entry name" value="fmt"/>
    <property type="match status" value="1"/>
</dbReference>
<comment type="catalytic activity">
    <reaction evidence="7 8">
        <text>L-methionyl-tRNA(fMet) + (6R)-10-formyltetrahydrofolate = N-formyl-L-methionyl-tRNA(fMet) + (6S)-5,6,7,8-tetrahydrofolate + H(+)</text>
        <dbReference type="Rhea" id="RHEA:24380"/>
        <dbReference type="Rhea" id="RHEA-COMP:9952"/>
        <dbReference type="Rhea" id="RHEA-COMP:9953"/>
        <dbReference type="ChEBI" id="CHEBI:15378"/>
        <dbReference type="ChEBI" id="CHEBI:57453"/>
        <dbReference type="ChEBI" id="CHEBI:78530"/>
        <dbReference type="ChEBI" id="CHEBI:78844"/>
        <dbReference type="ChEBI" id="CHEBI:195366"/>
        <dbReference type="EC" id="2.1.2.9"/>
    </reaction>
</comment>
<dbReference type="EC" id="2.1.2.9" evidence="3 8"/>
<evidence type="ECO:0000256" key="7">
    <source>
        <dbReference type="ARBA" id="ARBA00048558"/>
    </source>
</evidence>
<accession>A0A4R7BR57</accession>
<evidence type="ECO:0000256" key="8">
    <source>
        <dbReference type="HAMAP-Rule" id="MF_00182"/>
    </source>
</evidence>
<dbReference type="InterPro" id="IPR005793">
    <property type="entry name" value="Formyl_trans_C"/>
</dbReference>
<dbReference type="CDD" id="cd08646">
    <property type="entry name" value="FMT_core_Met-tRNA-FMT_N"/>
    <property type="match status" value="1"/>
</dbReference>
<dbReference type="InterPro" id="IPR005794">
    <property type="entry name" value="Fmt"/>
</dbReference>
<feature type="domain" description="Formyl transferase C-terminal" evidence="11">
    <location>
        <begin position="205"/>
        <end position="300"/>
    </location>
</feature>
<evidence type="ECO:0000256" key="6">
    <source>
        <dbReference type="ARBA" id="ARBA00022917"/>
    </source>
</evidence>
<feature type="domain" description="Formyl transferase N-terminal" evidence="10">
    <location>
        <begin position="4"/>
        <end position="182"/>
    </location>
</feature>
<sequence>MSLRVVFMGTPAFAVPVMEAVAEAGHAIVAAYTRAPAATGRGLKQRPSPVHQAAEGRGIPVLTPPNFRDPADRAGFEAREADVAVVVAYGLLLPKPILDAPRLGCLNLHASLLPRWRGAAPIHRAVMAGDAETGVAVMRMEEGLDTGPIGLETRIPIGRDQTTGDLHDILAAEGARLMAEALGPLEAGTLAFRPQPEDGVTYARKIGNEEARIDWSQPAGRVHDLVRGLSPAPGAYVELDLGRGPERIKILRGKPEAGSGEPGTVLPGGLIACADGAYRPLLVQRPGKGPIEADAFWRGVKPAA</sequence>
<evidence type="ECO:0000313" key="12">
    <source>
        <dbReference type="EMBL" id="TDR88128.1"/>
    </source>
</evidence>